<dbReference type="InterPro" id="IPR036890">
    <property type="entry name" value="HATPase_C_sf"/>
</dbReference>
<keyword evidence="11" id="KW-1185">Reference proteome</keyword>
<dbReference type="Proteomes" id="UP000268652">
    <property type="component" value="Unassembled WGS sequence"/>
</dbReference>
<name>A0A3A9WBS8_9ACTN</name>
<dbReference type="SUPFAM" id="SSF55874">
    <property type="entry name" value="ATPase domain of HSP90 chaperone/DNA topoisomerase II/histidine kinase"/>
    <property type="match status" value="1"/>
</dbReference>
<accession>A0A3A9WBS8</accession>
<comment type="catalytic activity">
    <reaction evidence="1">
        <text>ATP + protein L-histidine = ADP + protein N-phospho-L-histidine.</text>
        <dbReference type="EC" id="2.7.13.3"/>
    </reaction>
</comment>
<protein>
    <recommendedName>
        <fullName evidence="2">histidine kinase</fullName>
        <ecNumber evidence="2">2.7.13.3</ecNumber>
    </recommendedName>
</protein>
<dbReference type="SMART" id="SM00387">
    <property type="entry name" value="HATPase_c"/>
    <property type="match status" value="1"/>
</dbReference>
<dbReference type="InterPro" id="IPR003594">
    <property type="entry name" value="HATPase_dom"/>
</dbReference>
<evidence type="ECO:0000313" key="12">
    <source>
        <dbReference type="Proteomes" id="UP000275024"/>
    </source>
</evidence>
<keyword evidence="4" id="KW-0808">Transferase</keyword>
<evidence type="ECO:0000256" key="3">
    <source>
        <dbReference type="ARBA" id="ARBA00022553"/>
    </source>
</evidence>
<dbReference type="Gene3D" id="3.30.565.10">
    <property type="entry name" value="Histidine kinase-like ATPase, C-terminal domain"/>
    <property type="match status" value="1"/>
</dbReference>
<dbReference type="PANTHER" id="PTHR45436:SF5">
    <property type="entry name" value="SENSOR HISTIDINE KINASE TRCS"/>
    <property type="match status" value="1"/>
</dbReference>
<feature type="region of interest" description="Disordered" evidence="6">
    <location>
        <begin position="88"/>
        <end position="110"/>
    </location>
</feature>
<evidence type="ECO:0000256" key="6">
    <source>
        <dbReference type="SAM" id="MobiDB-lite"/>
    </source>
</evidence>
<dbReference type="Proteomes" id="UP000275024">
    <property type="component" value="Unassembled WGS sequence"/>
</dbReference>
<evidence type="ECO:0000313" key="9">
    <source>
        <dbReference type="EMBL" id="RKN10548.1"/>
    </source>
</evidence>
<keyword evidence="7" id="KW-0812">Transmembrane</keyword>
<evidence type="ECO:0000313" key="10">
    <source>
        <dbReference type="EMBL" id="RKN24808.1"/>
    </source>
</evidence>
<evidence type="ECO:0000256" key="2">
    <source>
        <dbReference type="ARBA" id="ARBA00012438"/>
    </source>
</evidence>
<dbReference type="RefSeq" id="WP_120696573.1">
    <property type="nucleotide sequence ID" value="NZ_RBDX01000005.1"/>
</dbReference>
<comment type="caution">
    <text evidence="9">The sequence shown here is derived from an EMBL/GenBank/DDBJ whole genome shotgun (WGS) entry which is preliminary data.</text>
</comment>
<dbReference type="GO" id="GO:0000160">
    <property type="term" value="P:phosphorelay signal transduction system"/>
    <property type="evidence" value="ECO:0007669"/>
    <property type="project" value="TreeGrafter"/>
</dbReference>
<keyword evidence="7" id="KW-1133">Transmembrane helix</keyword>
<dbReference type="EC" id="2.7.13.3" evidence="2"/>
<dbReference type="InterPro" id="IPR050428">
    <property type="entry name" value="TCS_sensor_his_kinase"/>
</dbReference>
<dbReference type="OrthoDB" id="4652229at2"/>
<evidence type="ECO:0000256" key="1">
    <source>
        <dbReference type="ARBA" id="ARBA00000085"/>
    </source>
</evidence>
<evidence type="ECO:0000256" key="5">
    <source>
        <dbReference type="ARBA" id="ARBA00022777"/>
    </source>
</evidence>
<evidence type="ECO:0000256" key="4">
    <source>
        <dbReference type="ARBA" id="ARBA00022679"/>
    </source>
</evidence>
<dbReference type="Pfam" id="PF02518">
    <property type="entry name" value="HATPase_c"/>
    <property type="match status" value="1"/>
</dbReference>
<proteinExistence type="predicted"/>
<evidence type="ECO:0000313" key="11">
    <source>
        <dbReference type="Proteomes" id="UP000268652"/>
    </source>
</evidence>
<organism evidence="9 12">
    <name type="scientific">Streptomyces radicis</name>
    <dbReference type="NCBI Taxonomy" id="1750517"/>
    <lineage>
        <taxon>Bacteria</taxon>
        <taxon>Bacillati</taxon>
        <taxon>Actinomycetota</taxon>
        <taxon>Actinomycetes</taxon>
        <taxon>Kitasatosporales</taxon>
        <taxon>Streptomycetaceae</taxon>
        <taxon>Streptomyces</taxon>
    </lineage>
</organism>
<dbReference type="EMBL" id="RBDX01000005">
    <property type="protein sequence ID" value="RKN10548.1"/>
    <property type="molecule type" value="Genomic_DNA"/>
</dbReference>
<dbReference type="GO" id="GO:0004673">
    <property type="term" value="F:protein histidine kinase activity"/>
    <property type="evidence" value="ECO:0007669"/>
    <property type="project" value="UniProtKB-EC"/>
</dbReference>
<evidence type="ECO:0000256" key="7">
    <source>
        <dbReference type="SAM" id="Phobius"/>
    </source>
</evidence>
<dbReference type="EMBL" id="RBDY01000005">
    <property type="protein sequence ID" value="RKN24808.1"/>
    <property type="molecule type" value="Genomic_DNA"/>
</dbReference>
<dbReference type="AlphaFoldDB" id="A0A3A9WBS8"/>
<sequence length="393" mass="40848">MSHRPRLIGPVTLAVLPAALVAAIAAATALLRDGEAPPVGAGLLTAAVLAGAVAAAGAQARRGAARLALLRRRAARGRVELQALLGKVERGERVGPPDGPPPAEPTDDPLDRLRHEIDATRYAAESAVSRAAAAGGAGGDARVEVFVHLARRMQTSVHRQIEYLDELRDEVKGEVRGEARGALDDPDVATGLSRVDRLATRLRRHAENLAVLGGAVPRRRDGRQVSVAEVLRRAAAEVEHDARVQLATPFDGAVRGDSAADVVHLLAELIENATQFSAPATQVALRARRVPAGVAVEVDDRGLGMTAAEQKRMNAVLAGADRGDATELLDEGHVGLFVVSTLAARHGIGVRLGGNVYGGVQAVALLPHTVLDEGAPAESHAPTCPVTTPIGRA</sequence>
<gene>
    <name evidence="10" type="ORF">D7318_10140</name>
    <name evidence="9" type="ORF">D7319_08960</name>
</gene>
<keyword evidence="3" id="KW-0597">Phosphoprotein</keyword>
<feature type="domain" description="Histidine kinase/HSP90-like ATPase" evidence="8">
    <location>
        <begin position="257"/>
        <end position="370"/>
    </location>
</feature>
<evidence type="ECO:0000259" key="8">
    <source>
        <dbReference type="SMART" id="SM00387"/>
    </source>
</evidence>
<keyword evidence="7" id="KW-0472">Membrane</keyword>
<dbReference type="PANTHER" id="PTHR45436">
    <property type="entry name" value="SENSOR HISTIDINE KINASE YKOH"/>
    <property type="match status" value="1"/>
</dbReference>
<keyword evidence="5 9" id="KW-0418">Kinase</keyword>
<reference evidence="11 12" key="1">
    <citation type="submission" date="2018-09" db="EMBL/GenBank/DDBJ databases">
        <title>Streptomyces sp. nov. DS1-2, an endophytic actinomycete isolated from roots of Dendrobium scabrilingue.</title>
        <authorList>
            <person name="Kuncharoen N."/>
            <person name="Kudo T."/>
            <person name="Ohkuma M."/>
            <person name="Yuki M."/>
            <person name="Tanasupawat S."/>
        </authorList>
    </citation>
    <scope>NUCLEOTIDE SEQUENCE [LARGE SCALE GENOMIC DNA]</scope>
    <source>
        <strain evidence="9 12">AZ1-7</strain>
        <strain evidence="10 11">DS1-2</strain>
    </source>
</reference>
<feature type="transmembrane region" description="Helical" evidence="7">
    <location>
        <begin position="39"/>
        <end position="58"/>
    </location>
</feature>
<dbReference type="GO" id="GO:0005886">
    <property type="term" value="C:plasma membrane"/>
    <property type="evidence" value="ECO:0007669"/>
    <property type="project" value="TreeGrafter"/>
</dbReference>